<sequence length="86" mass="9646">MALTRKKNISTLNKELNQFLTSDSDELPQSLKQFSKLATSNEFTISLTKASESVFIGILQGHKLDMKKKNQSDVGIENATRECNLK</sequence>
<reference evidence="1 2" key="1">
    <citation type="journal article" date="2017" name="Plant Biotechnol. J.">
        <title>A comprehensive draft genome sequence for lupin (Lupinus angustifolius), an emerging health food: insights into plant-microbe interactions and legume evolution.</title>
        <authorList>
            <person name="Hane J.K."/>
            <person name="Ming Y."/>
            <person name="Kamphuis L.G."/>
            <person name="Nelson M.N."/>
            <person name="Garg G."/>
            <person name="Atkins C.A."/>
            <person name="Bayer P.E."/>
            <person name="Bravo A."/>
            <person name="Bringans S."/>
            <person name="Cannon S."/>
            <person name="Edwards D."/>
            <person name="Foley R."/>
            <person name="Gao L.L."/>
            <person name="Harrison M.J."/>
            <person name="Huang W."/>
            <person name="Hurgobin B."/>
            <person name="Li S."/>
            <person name="Liu C.W."/>
            <person name="McGrath A."/>
            <person name="Morahan G."/>
            <person name="Murray J."/>
            <person name="Weller J."/>
            <person name="Jian J."/>
            <person name="Singh K.B."/>
        </authorList>
    </citation>
    <scope>NUCLEOTIDE SEQUENCE [LARGE SCALE GENOMIC DNA]</scope>
    <source>
        <strain evidence="2">cv. Tanjil</strain>
        <tissue evidence="1">Whole plant</tissue>
    </source>
</reference>
<organism evidence="1 2">
    <name type="scientific">Lupinus angustifolius</name>
    <name type="common">Narrow-leaved blue lupine</name>
    <dbReference type="NCBI Taxonomy" id="3871"/>
    <lineage>
        <taxon>Eukaryota</taxon>
        <taxon>Viridiplantae</taxon>
        <taxon>Streptophyta</taxon>
        <taxon>Embryophyta</taxon>
        <taxon>Tracheophyta</taxon>
        <taxon>Spermatophyta</taxon>
        <taxon>Magnoliopsida</taxon>
        <taxon>eudicotyledons</taxon>
        <taxon>Gunneridae</taxon>
        <taxon>Pentapetalae</taxon>
        <taxon>rosids</taxon>
        <taxon>fabids</taxon>
        <taxon>Fabales</taxon>
        <taxon>Fabaceae</taxon>
        <taxon>Papilionoideae</taxon>
        <taxon>50 kb inversion clade</taxon>
        <taxon>genistoids sensu lato</taxon>
        <taxon>core genistoids</taxon>
        <taxon>Genisteae</taxon>
        <taxon>Lupinus</taxon>
    </lineage>
</organism>
<dbReference type="STRING" id="3871.A0A4P1QV35"/>
<evidence type="ECO:0000313" key="1">
    <source>
        <dbReference type="EMBL" id="OIV95442.1"/>
    </source>
</evidence>
<keyword evidence="2" id="KW-1185">Reference proteome</keyword>
<evidence type="ECO:0000313" key="2">
    <source>
        <dbReference type="Proteomes" id="UP000188354"/>
    </source>
</evidence>
<dbReference type="AlphaFoldDB" id="A0A4P1QV35"/>
<dbReference type="Proteomes" id="UP000188354">
    <property type="component" value="Chromosome LG16"/>
</dbReference>
<name>A0A4P1QV35_LUPAN</name>
<dbReference type="EMBL" id="CM007376">
    <property type="protein sequence ID" value="OIV95442.1"/>
    <property type="molecule type" value="Genomic_DNA"/>
</dbReference>
<proteinExistence type="predicted"/>
<accession>A0A4P1QV35</accession>
<dbReference type="Gramene" id="OIV95442">
    <property type="protein sequence ID" value="OIV95442"/>
    <property type="gene ID" value="TanjilG_06904"/>
</dbReference>
<gene>
    <name evidence="1" type="ORF">TanjilG_06904</name>
</gene>
<protein>
    <submittedName>
        <fullName evidence="1">Uncharacterized protein</fullName>
    </submittedName>
</protein>